<dbReference type="PhylomeDB" id="A0A0G4HD09"/>
<proteinExistence type="predicted"/>
<accession>A0A0G4HD09</accession>
<dbReference type="CDD" id="cd00043">
    <property type="entry name" value="CYCLIN_SF"/>
    <property type="match status" value="1"/>
</dbReference>
<dbReference type="AlphaFoldDB" id="A0A0G4HD09"/>
<dbReference type="SUPFAM" id="SSF47954">
    <property type="entry name" value="Cyclin-like"/>
    <property type="match status" value="1"/>
</dbReference>
<protein>
    <recommendedName>
        <fullName evidence="2">Transcription factor TFIIB cyclin-like domain-containing protein</fullName>
    </recommendedName>
</protein>
<dbReference type="InterPro" id="IPR036915">
    <property type="entry name" value="Cyclin-like_sf"/>
</dbReference>
<sequence>MFAQVNFTKGGDTICPVHQDTSCVVRTPQADEVCRKTGMVLRERCEAEDRFQGAPSDDRVDTQTDLFGRFSTVTSISTNNPALARLHALATAPALAEQVLDATLNDFVRTARSAVRTVTDPVLERGRGILEWMSENGGLQKRRSTAHLLAVLYQAAYEESGAFQPLDVLLRPHPSISADELKSAIRLIRKGIQDRPFGKVQKSLAAELAHSVLKRLNIEPKEALYEVITDACEIAEEELARAVRPSTIVASVIWLAVQLCGRPLKLKDIKEVAQAGDAAVRTAVKELSPKVRRIFTEEFLQGGKPAVLARLEGQERALPVMGGAPAESALTRLPYLPLEDAQGDAVMQG</sequence>
<evidence type="ECO:0008006" key="2">
    <source>
        <dbReference type="Google" id="ProtNLM"/>
    </source>
</evidence>
<organism evidence="1">
    <name type="scientific">Chromera velia CCMP2878</name>
    <dbReference type="NCBI Taxonomy" id="1169474"/>
    <lineage>
        <taxon>Eukaryota</taxon>
        <taxon>Sar</taxon>
        <taxon>Alveolata</taxon>
        <taxon>Colpodellida</taxon>
        <taxon>Chromeraceae</taxon>
        <taxon>Chromera</taxon>
    </lineage>
</organism>
<reference evidence="1" key="1">
    <citation type="submission" date="2014-11" db="EMBL/GenBank/DDBJ databases">
        <authorList>
            <person name="Otto D Thomas"/>
            <person name="Naeem Raeece"/>
        </authorList>
    </citation>
    <scope>NUCLEOTIDE SEQUENCE</scope>
</reference>
<dbReference type="VEuPathDB" id="CryptoDB:Cvel_26346"/>
<name>A0A0G4HD09_9ALVE</name>
<evidence type="ECO:0000313" key="1">
    <source>
        <dbReference type="EMBL" id="CEM41894.1"/>
    </source>
</evidence>
<dbReference type="EMBL" id="CDMZ01002332">
    <property type="protein sequence ID" value="CEM41894.1"/>
    <property type="molecule type" value="Genomic_DNA"/>
</dbReference>
<gene>
    <name evidence="1" type="ORF">Cvel_26346</name>
</gene>
<dbReference type="Gene3D" id="1.10.472.10">
    <property type="entry name" value="Cyclin-like"/>
    <property type="match status" value="1"/>
</dbReference>